<reference evidence="2 3" key="1">
    <citation type="submission" date="2018-11" db="EMBL/GenBank/DDBJ databases">
        <title>The Potential of Streptomyces as Biocontrol Agents against the Tomato grey mould, Botrytis cinerea (Gray mold) Frontiers in Microbiology.</title>
        <authorList>
            <person name="Li D."/>
        </authorList>
    </citation>
    <scope>NUCLEOTIDE SEQUENCE [LARGE SCALE GENOMIC DNA]</scope>
    <source>
        <strain evidence="2 3">NEAU-LD23</strain>
    </source>
</reference>
<accession>A0A3M8W3F5</accession>
<feature type="region of interest" description="Disordered" evidence="1">
    <location>
        <begin position="106"/>
        <end position="138"/>
    </location>
</feature>
<gene>
    <name evidence="2" type="ORF">EEJ42_17585</name>
</gene>
<comment type="caution">
    <text evidence="2">The sequence shown here is derived from an EMBL/GenBank/DDBJ whole genome shotgun (WGS) entry which is preliminary data.</text>
</comment>
<evidence type="ECO:0000256" key="1">
    <source>
        <dbReference type="SAM" id="MobiDB-lite"/>
    </source>
</evidence>
<dbReference type="AlphaFoldDB" id="A0A3M8W3F5"/>
<organism evidence="2 3">
    <name type="scientific">Streptomyces botrytidirepellens</name>
    <dbReference type="NCBI Taxonomy" id="2486417"/>
    <lineage>
        <taxon>Bacteria</taxon>
        <taxon>Bacillati</taxon>
        <taxon>Actinomycetota</taxon>
        <taxon>Actinomycetes</taxon>
        <taxon>Kitasatosporales</taxon>
        <taxon>Streptomycetaceae</taxon>
        <taxon>Streptomyces</taxon>
    </lineage>
</organism>
<evidence type="ECO:0000313" key="2">
    <source>
        <dbReference type="EMBL" id="RNG24536.1"/>
    </source>
</evidence>
<feature type="compositionally biased region" description="Gly residues" evidence="1">
    <location>
        <begin position="113"/>
        <end position="124"/>
    </location>
</feature>
<name>A0A3M8W3F5_9ACTN</name>
<dbReference type="InterPro" id="IPR016039">
    <property type="entry name" value="Thiolase-like"/>
</dbReference>
<dbReference type="GO" id="GO:0016747">
    <property type="term" value="F:acyltransferase activity, transferring groups other than amino-acyl groups"/>
    <property type="evidence" value="ECO:0007669"/>
    <property type="project" value="UniProtKB-ARBA"/>
</dbReference>
<feature type="non-terminal residue" evidence="2">
    <location>
        <position position="138"/>
    </location>
</feature>
<sequence length="138" mass="13450">MSHEVLLTGFGVRTAFGTGADALREGVFDGRPAFAPITRFDPGPYRTNVAAASGAAAPLRDVLAEVAGAAAGMAGLRPGTEATVLVGTAGDFTALTHFWRATASRDGTVSLGAPGGGASPGARGGTPSPGERGGGASP</sequence>
<evidence type="ECO:0000313" key="3">
    <source>
        <dbReference type="Proteomes" id="UP000275401"/>
    </source>
</evidence>
<dbReference type="Proteomes" id="UP000275401">
    <property type="component" value="Unassembled WGS sequence"/>
</dbReference>
<protein>
    <submittedName>
        <fullName evidence="2">Beta-ketoacyl-[acyl-carrier-protein] synthase family protein</fullName>
    </submittedName>
</protein>
<keyword evidence="3" id="KW-1185">Reference proteome</keyword>
<dbReference type="Gene3D" id="3.40.47.10">
    <property type="match status" value="1"/>
</dbReference>
<proteinExistence type="predicted"/>
<dbReference type="EMBL" id="RIBZ01000230">
    <property type="protein sequence ID" value="RNG24536.1"/>
    <property type="molecule type" value="Genomic_DNA"/>
</dbReference>
<dbReference type="SUPFAM" id="SSF53901">
    <property type="entry name" value="Thiolase-like"/>
    <property type="match status" value="1"/>
</dbReference>